<dbReference type="Pfam" id="PF01266">
    <property type="entry name" value="DAO"/>
    <property type="match status" value="1"/>
</dbReference>
<evidence type="ECO:0000313" key="4">
    <source>
        <dbReference type="EMBL" id="MBM7851011.1"/>
    </source>
</evidence>
<evidence type="ECO:0000256" key="1">
    <source>
        <dbReference type="ARBA" id="ARBA00023002"/>
    </source>
</evidence>
<dbReference type="Proteomes" id="UP001143400">
    <property type="component" value="Unassembled WGS sequence"/>
</dbReference>
<protein>
    <submittedName>
        <fullName evidence="3">FAD-dependent oxidoreductase</fullName>
    </submittedName>
    <submittedName>
        <fullName evidence="4">Glycine/D-amino acid oxidase-like deaminating enzyme</fullName>
    </submittedName>
</protein>
<keyword evidence="1" id="KW-0560">Oxidoreductase</keyword>
<gene>
    <name evidence="3" type="ORF">GCM10008170_00880</name>
    <name evidence="4" type="ORF">JOD31_001236</name>
</gene>
<reference evidence="3" key="3">
    <citation type="submission" date="2023-01" db="EMBL/GenBank/DDBJ databases">
        <authorList>
            <person name="Sun Q."/>
            <person name="Evtushenko L."/>
        </authorList>
    </citation>
    <scope>NUCLEOTIDE SEQUENCE</scope>
    <source>
        <strain evidence="3">VKM B-1606</strain>
    </source>
</reference>
<keyword evidence="5" id="KW-1185">Reference proteome</keyword>
<evidence type="ECO:0000313" key="6">
    <source>
        <dbReference type="Proteomes" id="UP001143400"/>
    </source>
</evidence>
<dbReference type="SUPFAM" id="SSF54373">
    <property type="entry name" value="FAD-linked reductases, C-terminal domain"/>
    <property type="match status" value="1"/>
</dbReference>
<comment type="caution">
    <text evidence="3">The sequence shown here is derived from an EMBL/GenBank/DDBJ whole genome shotgun (WGS) entry which is preliminary data.</text>
</comment>
<dbReference type="AlphaFoldDB" id="A0A9W6IRK0"/>
<reference evidence="3" key="1">
    <citation type="journal article" date="2014" name="Int. J. Syst. Evol. Microbiol.">
        <title>Complete genome sequence of Corynebacterium casei LMG S-19264T (=DSM 44701T), isolated from a smear-ripened cheese.</title>
        <authorList>
            <consortium name="US DOE Joint Genome Institute (JGI-PGF)"/>
            <person name="Walter F."/>
            <person name="Albersmeier A."/>
            <person name="Kalinowski J."/>
            <person name="Ruckert C."/>
        </authorList>
    </citation>
    <scope>NUCLEOTIDE SEQUENCE</scope>
    <source>
        <strain evidence="3">VKM B-1606</strain>
    </source>
</reference>
<dbReference type="Gene3D" id="3.30.9.10">
    <property type="entry name" value="D-Amino Acid Oxidase, subunit A, domain 2"/>
    <property type="match status" value="1"/>
</dbReference>
<dbReference type="SUPFAM" id="SSF51905">
    <property type="entry name" value="FAD/NAD(P)-binding domain"/>
    <property type="match status" value="1"/>
</dbReference>
<reference evidence="4 5" key="2">
    <citation type="submission" date="2021-01" db="EMBL/GenBank/DDBJ databases">
        <title>Genomic Encyclopedia of Type Strains, Phase IV (KMG-IV): sequencing the most valuable type-strain genomes for metagenomic binning, comparative biology and taxonomic classification.</title>
        <authorList>
            <person name="Goeker M."/>
        </authorList>
    </citation>
    <scope>NUCLEOTIDE SEQUENCE [LARGE SCALE GENOMIC DNA]</scope>
    <source>
        <strain evidence="4 5">DSM 6130</strain>
    </source>
</reference>
<name>A0A9W6IRK0_9HYPH</name>
<dbReference type="EMBL" id="BSFF01000001">
    <property type="protein sequence ID" value="GLK54069.1"/>
    <property type="molecule type" value="Genomic_DNA"/>
</dbReference>
<evidence type="ECO:0000313" key="5">
    <source>
        <dbReference type="Proteomes" id="UP000758856"/>
    </source>
</evidence>
<dbReference type="RefSeq" id="WP_204949439.1">
    <property type="nucleotide sequence ID" value="NZ_BSFF01000001.1"/>
</dbReference>
<dbReference type="InterPro" id="IPR036188">
    <property type="entry name" value="FAD/NAD-bd_sf"/>
</dbReference>
<dbReference type="EMBL" id="JAFBCY010000002">
    <property type="protein sequence ID" value="MBM7851011.1"/>
    <property type="molecule type" value="Genomic_DNA"/>
</dbReference>
<evidence type="ECO:0000259" key="2">
    <source>
        <dbReference type="Pfam" id="PF01266"/>
    </source>
</evidence>
<dbReference type="Proteomes" id="UP000758856">
    <property type="component" value="Unassembled WGS sequence"/>
</dbReference>
<proteinExistence type="predicted"/>
<evidence type="ECO:0000313" key="3">
    <source>
        <dbReference type="EMBL" id="GLK54069.1"/>
    </source>
</evidence>
<dbReference type="GO" id="GO:0016491">
    <property type="term" value="F:oxidoreductase activity"/>
    <property type="evidence" value="ECO:0007669"/>
    <property type="project" value="UniProtKB-KW"/>
</dbReference>
<dbReference type="GO" id="GO:0005737">
    <property type="term" value="C:cytoplasm"/>
    <property type="evidence" value="ECO:0007669"/>
    <property type="project" value="TreeGrafter"/>
</dbReference>
<dbReference type="PANTHER" id="PTHR13847">
    <property type="entry name" value="SARCOSINE DEHYDROGENASE-RELATED"/>
    <property type="match status" value="1"/>
</dbReference>
<dbReference type="Gene3D" id="3.50.50.60">
    <property type="entry name" value="FAD/NAD(P)-binding domain"/>
    <property type="match status" value="1"/>
</dbReference>
<feature type="domain" description="FAD dependent oxidoreductase" evidence="2">
    <location>
        <begin position="6"/>
        <end position="346"/>
    </location>
</feature>
<sequence>MRNDYDFAVLGGGLVGAATAYGLAKLGLKVLMLDEGDVAKRASRGNFALVWVQNKGLGMPAYATWTRRSSDAWVPFARELEDTAGFAIHHRRTGGYHLALTEDELARRAAMIARLHNQPGVAPSEVEVLDGDEIRRRLPEAGPEVAGGTFCPLDGDVNSLKLFRALHEGFARLGGTYRSEAMVDVIEPGAGGFALSTQAGRFSADRIVLAAGLGNARLGAMVGMTVPVRPVRGQLIVTEKTAPFLDAPVSTVRQTDEGGVMVGDSQEEADSYDGMRQGVMAVMADRAVRMFPRLGRLNVVRTWSALRVMSPDGFPIYDESPVHPGCFVATCHSGVTLAAAHAALFAPAIAAGSPPSEFDDFSLRRFHVSAAA</sequence>
<organism evidence="3 6">
    <name type="scientific">Methylopila capsulata</name>
    <dbReference type="NCBI Taxonomy" id="61654"/>
    <lineage>
        <taxon>Bacteria</taxon>
        <taxon>Pseudomonadati</taxon>
        <taxon>Pseudomonadota</taxon>
        <taxon>Alphaproteobacteria</taxon>
        <taxon>Hyphomicrobiales</taxon>
        <taxon>Methylopilaceae</taxon>
        <taxon>Methylopila</taxon>
    </lineage>
</organism>
<accession>A0A9W6IRK0</accession>
<dbReference type="InterPro" id="IPR006076">
    <property type="entry name" value="FAD-dep_OxRdtase"/>
</dbReference>